<organism evidence="1 2">
    <name type="scientific">Spirosoma profusum</name>
    <dbReference type="NCBI Taxonomy" id="2771354"/>
    <lineage>
        <taxon>Bacteria</taxon>
        <taxon>Pseudomonadati</taxon>
        <taxon>Bacteroidota</taxon>
        <taxon>Cytophagia</taxon>
        <taxon>Cytophagales</taxon>
        <taxon>Cytophagaceae</taxon>
        <taxon>Spirosoma</taxon>
    </lineage>
</organism>
<accession>A0A927APD9</accession>
<sequence length="98" mass="10478">MALAKGGLAKNPTLALIGESAQARRGGGEFVAPVALGADLITERIMKNLKANTPENRYSNLSPAIATQRVELGGEVRVDGHDLRIALTRAYDDQNQYS</sequence>
<dbReference type="EMBL" id="JACWZY010000028">
    <property type="protein sequence ID" value="MBD2704174.1"/>
    <property type="molecule type" value="Genomic_DNA"/>
</dbReference>
<evidence type="ECO:0000313" key="2">
    <source>
        <dbReference type="Proteomes" id="UP000598820"/>
    </source>
</evidence>
<evidence type="ECO:0000313" key="1">
    <source>
        <dbReference type="EMBL" id="MBD2704174.1"/>
    </source>
</evidence>
<protein>
    <submittedName>
        <fullName evidence="1">Uncharacterized protein</fullName>
    </submittedName>
</protein>
<dbReference type="RefSeq" id="WP_190890526.1">
    <property type="nucleotide sequence ID" value="NZ_JACWZY010000028.1"/>
</dbReference>
<name>A0A927APD9_9BACT</name>
<proteinExistence type="predicted"/>
<gene>
    <name evidence="1" type="ORF">IC229_26255</name>
</gene>
<dbReference type="Proteomes" id="UP000598820">
    <property type="component" value="Unassembled WGS sequence"/>
</dbReference>
<comment type="caution">
    <text evidence="1">The sequence shown here is derived from an EMBL/GenBank/DDBJ whole genome shotgun (WGS) entry which is preliminary data.</text>
</comment>
<reference evidence="1" key="1">
    <citation type="submission" date="2020-09" db="EMBL/GenBank/DDBJ databases">
        <authorList>
            <person name="Kim M.K."/>
        </authorList>
    </citation>
    <scope>NUCLEOTIDE SEQUENCE</scope>
    <source>
        <strain evidence="1">BT702</strain>
    </source>
</reference>
<keyword evidence="2" id="KW-1185">Reference proteome</keyword>
<dbReference type="AlphaFoldDB" id="A0A927APD9"/>